<keyword evidence="2" id="KW-1185">Reference proteome</keyword>
<comment type="caution">
    <text evidence="1">The sequence shown here is derived from an EMBL/GenBank/DDBJ whole genome shotgun (WGS) entry which is preliminary data.</text>
</comment>
<sequence length="100" mass="11292">MIYFTANLMAERCYKSRAFKRRKKDESEKALSQSLKSNLKLGNFLVTTCTEENVPPILCAPDHDINSSLSITQQEYSSQSSGEFEFEQDDTIANLSSANE</sequence>
<dbReference type="Proteomes" id="UP001165289">
    <property type="component" value="Unassembled WGS sequence"/>
</dbReference>
<dbReference type="AlphaFoldDB" id="A0AAV7JJS5"/>
<protein>
    <submittedName>
        <fullName evidence="1">Uncharacterized protein</fullName>
    </submittedName>
</protein>
<reference evidence="1 2" key="1">
    <citation type="journal article" date="2023" name="BMC Biol.">
        <title>The compact genome of the sponge Oopsacas minuta (Hexactinellida) is lacking key metazoan core genes.</title>
        <authorList>
            <person name="Santini S."/>
            <person name="Schenkelaars Q."/>
            <person name="Jourda C."/>
            <person name="Duchesne M."/>
            <person name="Belahbib H."/>
            <person name="Rocher C."/>
            <person name="Selva M."/>
            <person name="Riesgo A."/>
            <person name="Vervoort M."/>
            <person name="Leys S.P."/>
            <person name="Kodjabachian L."/>
            <person name="Le Bivic A."/>
            <person name="Borchiellini C."/>
            <person name="Claverie J.M."/>
            <person name="Renard E."/>
        </authorList>
    </citation>
    <scope>NUCLEOTIDE SEQUENCE [LARGE SCALE GENOMIC DNA]</scope>
    <source>
        <strain evidence="1">SPO-2</strain>
    </source>
</reference>
<accession>A0AAV7JJS5</accession>
<evidence type="ECO:0000313" key="2">
    <source>
        <dbReference type="Proteomes" id="UP001165289"/>
    </source>
</evidence>
<proteinExistence type="predicted"/>
<dbReference type="EMBL" id="JAKMXF010000328">
    <property type="protein sequence ID" value="KAI6648654.1"/>
    <property type="molecule type" value="Genomic_DNA"/>
</dbReference>
<evidence type="ECO:0000313" key="1">
    <source>
        <dbReference type="EMBL" id="KAI6648654.1"/>
    </source>
</evidence>
<organism evidence="1 2">
    <name type="scientific">Oopsacas minuta</name>
    <dbReference type="NCBI Taxonomy" id="111878"/>
    <lineage>
        <taxon>Eukaryota</taxon>
        <taxon>Metazoa</taxon>
        <taxon>Porifera</taxon>
        <taxon>Hexactinellida</taxon>
        <taxon>Hexasterophora</taxon>
        <taxon>Lyssacinosida</taxon>
        <taxon>Leucopsacidae</taxon>
        <taxon>Oopsacas</taxon>
    </lineage>
</organism>
<name>A0AAV7JJS5_9METZ</name>
<gene>
    <name evidence="1" type="ORF">LOD99_8012</name>
</gene>